<sequence>MNAPLPEHVLRALKEVSLDDKLRSNLNHKLRTGVAGRGFGVELAAQGGWQ</sequence>
<organism evidence="1 2">
    <name type="scientific">Pelomonas caseinilytica</name>
    <dbReference type="NCBI Taxonomy" id="2906763"/>
    <lineage>
        <taxon>Bacteria</taxon>
        <taxon>Pseudomonadati</taxon>
        <taxon>Pseudomonadota</taxon>
        <taxon>Betaproteobacteria</taxon>
        <taxon>Burkholderiales</taxon>
        <taxon>Sphaerotilaceae</taxon>
        <taxon>Roseateles</taxon>
    </lineage>
</organism>
<protein>
    <submittedName>
        <fullName evidence="1">Uncharacterized protein</fullName>
    </submittedName>
</protein>
<keyword evidence="2" id="KW-1185">Reference proteome</keyword>
<comment type="caution">
    <text evidence="1">The sequence shown here is derived from an EMBL/GenBank/DDBJ whole genome shotgun (WGS) entry which is preliminary data.</text>
</comment>
<evidence type="ECO:0000313" key="1">
    <source>
        <dbReference type="EMBL" id="MCE4538760.1"/>
    </source>
</evidence>
<reference evidence="1 2" key="1">
    <citation type="submission" date="2021-12" db="EMBL/GenBank/DDBJ databases">
        <title>Genome seq of p7.</title>
        <authorList>
            <person name="Seo T."/>
        </authorList>
    </citation>
    <scope>NUCLEOTIDE SEQUENCE [LARGE SCALE GENOMIC DNA]</scope>
    <source>
        <strain evidence="1 2">P7</strain>
    </source>
</reference>
<evidence type="ECO:0000313" key="2">
    <source>
        <dbReference type="Proteomes" id="UP001201463"/>
    </source>
</evidence>
<gene>
    <name evidence="1" type="ORF">LXT12_16020</name>
</gene>
<dbReference type="EMBL" id="JAJTWT010000006">
    <property type="protein sequence ID" value="MCE4538760.1"/>
    <property type="molecule type" value="Genomic_DNA"/>
</dbReference>
<name>A0ABS8XGE1_9BURK</name>
<dbReference type="Proteomes" id="UP001201463">
    <property type="component" value="Unassembled WGS sequence"/>
</dbReference>
<accession>A0ABS8XGE1</accession>
<proteinExistence type="predicted"/>